<protein>
    <submittedName>
        <fullName evidence="1">Uncharacterized protein</fullName>
    </submittedName>
</protein>
<sequence length="129" mass="14161">MRNVSCRLRSSTCGWSAFHEWIGPWPRGSHLFAAVRDSTPRSPAAGALINMTPQARIPRSTRSGQLSGEVFCETSMLYGIRVDYVVFLGLPLLILPEHWPCLIVPQSRRDHGCSGESSADACSTCRPAC</sequence>
<evidence type="ECO:0000313" key="1">
    <source>
        <dbReference type="EMBL" id="CAK0850493.1"/>
    </source>
</evidence>
<evidence type="ECO:0000313" key="2">
    <source>
        <dbReference type="Proteomes" id="UP001189429"/>
    </source>
</evidence>
<proteinExistence type="predicted"/>
<reference evidence="1" key="1">
    <citation type="submission" date="2023-10" db="EMBL/GenBank/DDBJ databases">
        <authorList>
            <person name="Chen Y."/>
            <person name="Shah S."/>
            <person name="Dougan E. K."/>
            <person name="Thang M."/>
            <person name="Chan C."/>
        </authorList>
    </citation>
    <scope>NUCLEOTIDE SEQUENCE [LARGE SCALE GENOMIC DNA]</scope>
</reference>
<keyword evidence="2" id="KW-1185">Reference proteome</keyword>
<comment type="caution">
    <text evidence="1">The sequence shown here is derived from an EMBL/GenBank/DDBJ whole genome shotgun (WGS) entry which is preliminary data.</text>
</comment>
<dbReference type="Proteomes" id="UP001189429">
    <property type="component" value="Unassembled WGS sequence"/>
</dbReference>
<gene>
    <name evidence="1" type="ORF">PCOR1329_LOCUS42901</name>
</gene>
<organism evidence="1 2">
    <name type="scientific">Prorocentrum cordatum</name>
    <dbReference type="NCBI Taxonomy" id="2364126"/>
    <lineage>
        <taxon>Eukaryota</taxon>
        <taxon>Sar</taxon>
        <taxon>Alveolata</taxon>
        <taxon>Dinophyceae</taxon>
        <taxon>Prorocentrales</taxon>
        <taxon>Prorocentraceae</taxon>
        <taxon>Prorocentrum</taxon>
    </lineage>
</organism>
<name>A0ABN9TX67_9DINO</name>
<dbReference type="EMBL" id="CAUYUJ010015157">
    <property type="protein sequence ID" value="CAK0850493.1"/>
    <property type="molecule type" value="Genomic_DNA"/>
</dbReference>
<accession>A0ABN9TX67</accession>